<reference evidence="3" key="2">
    <citation type="submission" date="2007-04" db="EMBL/GenBank/DDBJ databases">
        <title>Complete genome sequence of the nitrogen-fixing bacterium Azorhizobium caulinodans ORS571.</title>
        <authorList>
            <person name="Lee K.B."/>
            <person name="Backer P.D."/>
            <person name="Aono T."/>
            <person name="Liu C.T."/>
            <person name="Suzuki S."/>
            <person name="Suzuki T."/>
            <person name="Kaneko T."/>
            <person name="Yamada M."/>
            <person name="Tabata S."/>
            <person name="Kupfer D.M."/>
            <person name="Najar F.Z."/>
            <person name="Wiley G.B."/>
            <person name="Roe B."/>
            <person name="Binnewies T."/>
            <person name="Ussery D."/>
            <person name="Vereecke D."/>
            <person name="Gevers D."/>
            <person name="Holsters M."/>
            <person name="Oyaizu H."/>
        </authorList>
    </citation>
    <scope>NUCLEOTIDE SEQUENCE [LARGE SCALE GENOMIC DNA]</scope>
    <source>
        <strain evidence="3">ATCC 43989 / DSM 5975 / JCM 20966 / LMG 6465 / NBRC 14845 / NCIMB 13405 / ORS 571</strain>
    </source>
</reference>
<keyword evidence="3" id="KW-1185">Reference proteome</keyword>
<keyword evidence="1" id="KW-0732">Signal</keyword>
<dbReference type="EMBL" id="AP009384">
    <property type="protein sequence ID" value="BAF89705.1"/>
    <property type="molecule type" value="Genomic_DNA"/>
</dbReference>
<dbReference type="KEGG" id="azc:AZC_3707"/>
<reference evidence="2 3" key="6">
    <citation type="journal article" date="2011" name="Appl. Environ. Microbiol.">
        <title>Involvement of the azorhizobial chromosome partition gene (parA) in the onset of bacteroid differentiation during Sesbania rostrata stem nodule development.</title>
        <authorList>
            <person name="Liu CT."/>
            <person name="Lee KB."/>
            <person name="Wang YS."/>
            <person name="Peng MH."/>
            <person name="Lee KT."/>
            <person name="Suzuki S."/>
            <person name="Suzuki T."/>
            <person name="Oyaizu H."/>
        </authorList>
    </citation>
    <scope>NUCLEOTIDE SEQUENCE [LARGE SCALE GENOMIC DNA]</scope>
    <source>
        <strain evidence="3">ATCC 43989 / DSM 5975 / JCM 20966 / LMG 6465 / NBRC 14845 / NCIMB 13405 / ORS 571</strain>
    </source>
</reference>
<dbReference type="AlphaFoldDB" id="A8IN58"/>
<evidence type="ECO:0000313" key="2">
    <source>
        <dbReference type="EMBL" id="BAF89705.1"/>
    </source>
</evidence>
<sequence>MRSVLGALALAAGAGWITPPALHAQTQTGLTEKQARAAVVPYVRAATDCIAKQMGEDPRFATFVREARTMDLLPEAINRCRPAVRTMIEMHDRYYGPGYGEQFARGPYLDDLPRAAGARLKEQISAIIARDAADAEARINRIAATRERKEATTKELWSCIGEKTIALVSSGERAELVADAALALCSSELGRYLDASIAWEGLQGTAPASLVALRDELAAAARKQAVTLAVVAKSRGAPPASPSQSSLGSSSKEASAVRGCIDEMARTARSKLAEQDAKLAAILDLCRPEIEAAARASFTGSNETLDELRQRAFVDAKAMAERALGR</sequence>
<accession>A8IN58</accession>
<dbReference type="STRING" id="438753.AZC_3707"/>
<reference evidence="2 3" key="5">
    <citation type="journal article" date="2010" name="Appl. Environ. Microbiol.">
        <title>phrR-like gene praR of Azorhizobium caulinodans ORS571 is essential for symbiosis with Sesbania rostrata and is involved in expression of reb genes.</title>
        <authorList>
            <person name="Akiba N."/>
            <person name="Aono T."/>
            <person name="Toyazaki H."/>
            <person name="Sato S."/>
            <person name="Oyaizu H."/>
        </authorList>
    </citation>
    <scope>NUCLEOTIDE SEQUENCE [LARGE SCALE GENOMIC DNA]</scope>
    <source>
        <strain evidence="3">ATCC 43989 / DSM 5975 / JCM 20966 / LMG 6465 / NBRC 14845 / NCIMB 13405 / ORS 571</strain>
    </source>
</reference>
<dbReference type="eggNOG" id="ENOG502ZN03">
    <property type="taxonomic scope" value="Bacteria"/>
</dbReference>
<feature type="chain" id="PRO_5002723720" description="DUF3829 domain-containing protein" evidence="1">
    <location>
        <begin position="24"/>
        <end position="326"/>
    </location>
</feature>
<organism evidence="2 3">
    <name type="scientific">Azorhizobium caulinodans (strain ATCC 43989 / DSM 5975 / JCM 20966 / LMG 6465 / NBRC 14845 / NCIMB 13405 / ORS 571)</name>
    <dbReference type="NCBI Taxonomy" id="438753"/>
    <lineage>
        <taxon>Bacteria</taxon>
        <taxon>Pseudomonadati</taxon>
        <taxon>Pseudomonadota</taxon>
        <taxon>Alphaproteobacteria</taxon>
        <taxon>Hyphomicrobiales</taxon>
        <taxon>Xanthobacteraceae</taxon>
        <taxon>Azorhizobium</taxon>
    </lineage>
</organism>
<proteinExistence type="predicted"/>
<reference evidence="2 3" key="4">
    <citation type="journal article" date="2009" name="Appl. Environ. Microbiol.">
        <title>Comparative genome-wide transcriptional profiling of Azorhizobium caulinodans ORS571 grown under free-living and symbiotic conditions.</title>
        <authorList>
            <person name="Tsukada S."/>
            <person name="Aono T."/>
            <person name="Akiba N."/>
            <person name="Lee KB."/>
            <person name="Liu CT."/>
            <person name="Toyazaki H."/>
            <person name="Oyaizu H."/>
        </authorList>
    </citation>
    <scope>NUCLEOTIDE SEQUENCE [LARGE SCALE GENOMIC DNA]</scope>
    <source>
        <strain evidence="3">ATCC 43989 / DSM 5975 / JCM 20966 / LMG 6465 / NBRC 14845 / NCIMB 13405 / ORS 571</strain>
    </source>
</reference>
<gene>
    <name evidence="2" type="ordered locus">AZC_3707</name>
</gene>
<protein>
    <recommendedName>
        <fullName evidence="4">DUF3829 domain-containing protein</fullName>
    </recommendedName>
</protein>
<evidence type="ECO:0000313" key="3">
    <source>
        <dbReference type="Proteomes" id="UP000000270"/>
    </source>
</evidence>
<dbReference type="HOGENOM" id="CLU_851650_0_0_5"/>
<name>A8IN58_AZOC5</name>
<evidence type="ECO:0000256" key="1">
    <source>
        <dbReference type="SAM" id="SignalP"/>
    </source>
</evidence>
<reference evidence="2 3" key="3">
    <citation type="journal article" date="2008" name="BMC Genomics">
        <title>The genome of the versatile nitrogen fixer Azorhizobium caulinodans ORS571.</title>
        <authorList>
            <person name="Lee KB."/>
            <person name="Backer P.D."/>
            <person name="Aono T."/>
            <person name="Liu CT."/>
            <person name="Suzuki S."/>
            <person name="Suzuki T."/>
            <person name="Kaneko T."/>
            <person name="Yamada M."/>
            <person name="Tabata S."/>
            <person name="Kupfer D.M."/>
            <person name="Najar F.Z."/>
            <person name="Wiley G.B."/>
            <person name="Roe B."/>
            <person name="Binnewies T.T."/>
            <person name="Ussery D.W."/>
            <person name="D'Haeze W."/>
            <person name="Herder J.D."/>
            <person name="Gevers D."/>
            <person name="Vereecke D."/>
            <person name="Holsters M."/>
            <person name="Oyaizu H."/>
        </authorList>
    </citation>
    <scope>NUCLEOTIDE SEQUENCE [LARGE SCALE GENOMIC DNA]</scope>
    <source>
        <strain evidence="3">ATCC 43989 / DSM 5975 / JCM 20966 / LMG 6465 / NBRC 14845 / NCIMB 13405 / ORS 571</strain>
    </source>
</reference>
<feature type="signal peptide" evidence="1">
    <location>
        <begin position="1"/>
        <end position="23"/>
    </location>
</feature>
<dbReference type="Proteomes" id="UP000000270">
    <property type="component" value="Chromosome"/>
</dbReference>
<evidence type="ECO:0008006" key="4">
    <source>
        <dbReference type="Google" id="ProtNLM"/>
    </source>
</evidence>
<reference evidence="2 3" key="1">
    <citation type="journal article" date="2007" name="Appl. Environ. Microbiol.">
        <title>Rhizobial factors required for stem nodule maturation and maintenance in Sesbania rostrata-Azorhizobium caulinodans ORS571 symbiosis.</title>
        <authorList>
            <person name="Suzuki S."/>
            <person name="Aono T."/>
            <person name="Lee KB."/>
            <person name="Suzuki T."/>
            <person name="Liu CT."/>
            <person name="Miwa H."/>
            <person name="Wakao S."/>
            <person name="Iki T."/>
            <person name="Oyaizu H."/>
        </authorList>
    </citation>
    <scope>NUCLEOTIDE SEQUENCE [LARGE SCALE GENOMIC DNA]</scope>
    <source>
        <strain evidence="3">ATCC 43989 / DSM 5975 / JCM 20966 / LMG 6465 / NBRC 14845 / NCIMB 13405 / ORS 571</strain>
    </source>
</reference>
<dbReference type="RefSeq" id="WP_012172230.1">
    <property type="nucleotide sequence ID" value="NC_009937.1"/>
</dbReference>